<dbReference type="EMBL" id="JAHYIQ010000001">
    <property type="protein sequence ID" value="KAK1137501.1"/>
    <property type="molecule type" value="Genomic_DNA"/>
</dbReference>
<evidence type="ECO:0000313" key="1">
    <source>
        <dbReference type="EMBL" id="KAK1137501.1"/>
    </source>
</evidence>
<reference evidence="1" key="1">
    <citation type="submission" date="2021-10" db="EMBL/GenBank/DDBJ databases">
        <title>Melipona bicolor Genome sequencing and assembly.</title>
        <authorList>
            <person name="Araujo N.S."/>
            <person name="Arias M.C."/>
        </authorList>
    </citation>
    <scope>NUCLEOTIDE SEQUENCE</scope>
    <source>
        <strain evidence="1">USP_2M_L1-L4_2017</strain>
        <tissue evidence="1">Whole body</tissue>
    </source>
</reference>
<keyword evidence="2" id="KW-1185">Reference proteome</keyword>
<organism evidence="1 2">
    <name type="scientific">Melipona bicolor</name>
    <dbReference type="NCBI Taxonomy" id="60889"/>
    <lineage>
        <taxon>Eukaryota</taxon>
        <taxon>Metazoa</taxon>
        <taxon>Ecdysozoa</taxon>
        <taxon>Arthropoda</taxon>
        <taxon>Hexapoda</taxon>
        <taxon>Insecta</taxon>
        <taxon>Pterygota</taxon>
        <taxon>Neoptera</taxon>
        <taxon>Endopterygota</taxon>
        <taxon>Hymenoptera</taxon>
        <taxon>Apocrita</taxon>
        <taxon>Aculeata</taxon>
        <taxon>Apoidea</taxon>
        <taxon>Anthophila</taxon>
        <taxon>Apidae</taxon>
        <taxon>Melipona</taxon>
    </lineage>
</organism>
<sequence length="66" mass="7582">MFSDSHKNYENIYQNKLLENFSENKQGGGTLNFVKEKFGSQYLYYDDEEDGASNINITDPGTLMMS</sequence>
<accession>A0AA40GGM4</accession>
<protein>
    <submittedName>
        <fullName evidence="1">Uncharacterized protein</fullName>
    </submittedName>
</protein>
<evidence type="ECO:0000313" key="2">
    <source>
        <dbReference type="Proteomes" id="UP001177670"/>
    </source>
</evidence>
<proteinExistence type="predicted"/>
<name>A0AA40GGM4_9HYME</name>
<comment type="caution">
    <text evidence="1">The sequence shown here is derived from an EMBL/GenBank/DDBJ whole genome shotgun (WGS) entry which is preliminary data.</text>
</comment>
<dbReference type="AlphaFoldDB" id="A0AA40GGM4"/>
<dbReference type="Proteomes" id="UP001177670">
    <property type="component" value="Unassembled WGS sequence"/>
</dbReference>
<gene>
    <name evidence="1" type="ORF">K0M31_002007</name>
</gene>